<evidence type="ECO:0008006" key="2">
    <source>
        <dbReference type="Google" id="ProtNLM"/>
    </source>
</evidence>
<name>A0A3G5A7X3_9VIRU</name>
<organism evidence="1">
    <name type="scientific">Hyperionvirus sp</name>
    <dbReference type="NCBI Taxonomy" id="2487770"/>
    <lineage>
        <taxon>Viruses</taxon>
        <taxon>Varidnaviria</taxon>
        <taxon>Bamfordvirae</taxon>
        <taxon>Nucleocytoviricota</taxon>
        <taxon>Megaviricetes</taxon>
        <taxon>Imitervirales</taxon>
        <taxon>Mimiviridae</taxon>
        <taxon>Klosneuvirinae</taxon>
    </lineage>
</organism>
<dbReference type="InterPro" id="IPR013083">
    <property type="entry name" value="Znf_RING/FYVE/PHD"/>
</dbReference>
<gene>
    <name evidence="1" type="ORF">Hyperionvirus5_84</name>
</gene>
<accession>A0A3G5A7X3</accession>
<protein>
    <recommendedName>
        <fullName evidence="2">TRAF-type domain-containing protein</fullName>
    </recommendedName>
</protein>
<proteinExistence type="predicted"/>
<evidence type="ECO:0000313" key="1">
    <source>
        <dbReference type="EMBL" id="AYV83278.1"/>
    </source>
</evidence>
<reference evidence="1" key="1">
    <citation type="submission" date="2018-10" db="EMBL/GenBank/DDBJ databases">
        <title>Hidden diversity of soil giant viruses.</title>
        <authorList>
            <person name="Schulz F."/>
            <person name="Alteio L."/>
            <person name="Goudeau D."/>
            <person name="Ryan E.M."/>
            <person name="Malmstrom R.R."/>
            <person name="Blanchard J."/>
            <person name="Woyke T."/>
        </authorList>
    </citation>
    <scope>NUCLEOTIDE SEQUENCE</scope>
    <source>
        <strain evidence="1">HYV1</strain>
    </source>
</reference>
<sequence length="242" mass="27648">MTEMAHSCNKIPGCNFKTDILRELDYHEMYCKLCCCWNYNNGCRVTESLWNLGNNHRGECKFVKCEFCEFVGTSGEVGSHVLICDHRMVLCEICGEGATAIMLVSHMKQCGEAKIDCFFCGEFFGMRGDVSKWLDHYYDCLPLGVKAFDKFVSQYGKKLVRKLLVKGFESTNGGITFCGWIDPFTENPELDYFLAVKDRKVLHALKLLDRELVQKSHMTLMIREGFDKCFFAEKTDSDGVSC</sequence>
<dbReference type="EMBL" id="MK072387">
    <property type="protein sequence ID" value="AYV83278.1"/>
    <property type="molecule type" value="Genomic_DNA"/>
</dbReference>
<dbReference type="Gene3D" id="3.30.40.10">
    <property type="entry name" value="Zinc/RING finger domain, C3HC4 (zinc finger)"/>
    <property type="match status" value="1"/>
</dbReference>